<evidence type="ECO:0000313" key="3">
    <source>
        <dbReference type="Proteomes" id="UP000664940"/>
    </source>
</evidence>
<proteinExistence type="predicted"/>
<evidence type="ECO:0000313" key="2">
    <source>
        <dbReference type="EMBL" id="KAF6115968.1"/>
    </source>
</evidence>
<name>A0A834AJP8_9CHIR</name>
<reference evidence="2 3" key="1">
    <citation type="journal article" date="2020" name="Nature">
        <title>Six reference-quality genomes reveal evolution of bat adaptations.</title>
        <authorList>
            <person name="Jebb D."/>
            <person name="Huang Z."/>
            <person name="Pippel M."/>
            <person name="Hughes G.M."/>
            <person name="Lavrichenko K."/>
            <person name="Devanna P."/>
            <person name="Winkler S."/>
            <person name="Jermiin L.S."/>
            <person name="Skirmuntt E.C."/>
            <person name="Katzourakis A."/>
            <person name="Burkitt-Gray L."/>
            <person name="Ray D.A."/>
            <person name="Sullivan K.A.M."/>
            <person name="Roscito J.G."/>
            <person name="Kirilenko B.M."/>
            <person name="Davalos L.M."/>
            <person name="Corthals A.P."/>
            <person name="Power M.L."/>
            <person name="Jones G."/>
            <person name="Ransome R.D."/>
            <person name="Dechmann D.K.N."/>
            <person name="Locatelli A.G."/>
            <person name="Puechmaille S.J."/>
            <person name="Fedrigo O."/>
            <person name="Jarvis E.D."/>
            <person name="Hiller M."/>
            <person name="Vernes S.C."/>
            <person name="Myers E.W."/>
            <person name="Teeling E.C."/>
        </authorList>
    </citation>
    <scope>NUCLEOTIDE SEQUENCE [LARGE SCALE GENOMIC DNA]</scope>
    <source>
        <strain evidence="2">Bat1K_MPI-CBG_1</strain>
    </source>
</reference>
<dbReference type="Proteomes" id="UP000664940">
    <property type="component" value="Unassembled WGS sequence"/>
</dbReference>
<comment type="caution">
    <text evidence="2">The sequence shown here is derived from an EMBL/GenBank/DDBJ whole genome shotgun (WGS) entry which is preliminary data.</text>
</comment>
<evidence type="ECO:0000256" key="1">
    <source>
        <dbReference type="SAM" id="MobiDB-lite"/>
    </source>
</evidence>
<dbReference type="EMBL" id="JABVXQ010000004">
    <property type="protein sequence ID" value="KAF6115968.1"/>
    <property type="molecule type" value="Genomic_DNA"/>
</dbReference>
<dbReference type="AlphaFoldDB" id="A0A834AJP8"/>
<sequence length="126" mass="14086">MGCPLERMRVWHSGKKPWWKTRGERLSEEKRQRSRNSDAVRCTCLGLVSLQLQITKPGRRSPGGAVIRNCCSSLSLSLSLSFHATATAKESFQDEDLVFEDFARHNLKDSGGPEEGKKDPQAPADE</sequence>
<gene>
    <name evidence="2" type="ORF">HJG60_016800</name>
</gene>
<protein>
    <submittedName>
        <fullName evidence="2">S-antigen visual arrestin</fullName>
    </submittedName>
</protein>
<accession>A0A834AJP8</accession>
<organism evidence="2 3">
    <name type="scientific">Phyllostomus discolor</name>
    <name type="common">pale spear-nosed bat</name>
    <dbReference type="NCBI Taxonomy" id="89673"/>
    <lineage>
        <taxon>Eukaryota</taxon>
        <taxon>Metazoa</taxon>
        <taxon>Chordata</taxon>
        <taxon>Craniata</taxon>
        <taxon>Vertebrata</taxon>
        <taxon>Euteleostomi</taxon>
        <taxon>Mammalia</taxon>
        <taxon>Eutheria</taxon>
        <taxon>Laurasiatheria</taxon>
        <taxon>Chiroptera</taxon>
        <taxon>Yangochiroptera</taxon>
        <taxon>Phyllostomidae</taxon>
        <taxon>Phyllostominae</taxon>
        <taxon>Phyllostomus</taxon>
    </lineage>
</organism>
<feature type="region of interest" description="Disordered" evidence="1">
    <location>
        <begin position="103"/>
        <end position="126"/>
    </location>
</feature>